<name>A0ABV7WJD2_9MICO</name>
<organism evidence="2 3">
    <name type="scientific">Aquipuribacter hungaricus</name>
    <dbReference type="NCBI Taxonomy" id="545624"/>
    <lineage>
        <taxon>Bacteria</taxon>
        <taxon>Bacillati</taxon>
        <taxon>Actinomycetota</taxon>
        <taxon>Actinomycetes</taxon>
        <taxon>Micrococcales</taxon>
        <taxon>Intrasporangiaceae</taxon>
        <taxon>Aquipuribacter</taxon>
    </lineage>
</organism>
<reference evidence="3" key="1">
    <citation type="journal article" date="2019" name="Int. J. Syst. Evol. Microbiol.">
        <title>The Global Catalogue of Microorganisms (GCM) 10K type strain sequencing project: providing services to taxonomists for standard genome sequencing and annotation.</title>
        <authorList>
            <consortium name="The Broad Institute Genomics Platform"/>
            <consortium name="The Broad Institute Genome Sequencing Center for Infectious Disease"/>
            <person name="Wu L."/>
            <person name="Ma J."/>
        </authorList>
    </citation>
    <scope>NUCLEOTIDE SEQUENCE [LARGE SCALE GENOMIC DNA]</scope>
    <source>
        <strain evidence="3">NCAIM B.02333</strain>
    </source>
</reference>
<comment type="caution">
    <text evidence="2">The sequence shown here is derived from an EMBL/GenBank/DDBJ whole genome shotgun (WGS) entry which is preliminary data.</text>
</comment>
<gene>
    <name evidence="2" type="ORF">ACFOLH_16545</name>
</gene>
<dbReference type="RefSeq" id="WP_340289695.1">
    <property type="nucleotide sequence ID" value="NZ_JBBEOI010000010.1"/>
</dbReference>
<protein>
    <submittedName>
        <fullName evidence="2">Uncharacterized protein</fullName>
    </submittedName>
</protein>
<evidence type="ECO:0000256" key="1">
    <source>
        <dbReference type="SAM" id="MobiDB-lite"/>
    </source>
</evidence>
<proteinExistence type="predicted"/>
<keyword evidence="3" id="KW-1185">Reference proteome</keyword>
<dbReference type="EMBL" id="JBHRWW010000014">
    <property type="protein sequence ID" value="MFC3689960.1"/>
    <property type="molecule type" value="Genomic_DNA"/>
</dbReference>
<dbReference type="Proteomes" id="UP001595685">
    <property type="component" value="Unassembled WGS sequence"/>
</dbReference>
<accession>A0ABV7WJD2</accession>
<sequence length="135" mass="14092">MPAYAVDSSKQPMVATGVVDARFDWVEAPGGGRRPSEQQARDEATGMPLWGVEVMYQQTTYGRTASVVASVTVSSLDQPNVTALGPIGFEGLRVEVRSPKTGGIIENWFADAIAAPTGPGVGQGVRRSAPSSEAA</sequence>
<evidence type="ECO:0000313" key="3">
    <source>
        <dbReference type="Proteomes" id="UP001595685"/>
    </source>
</evidence>
<feature type="region of interest" description="Disordered" evidence="1">
    <location>
        <begin position="116"/>
        <end position="135"/>
    </location>
</feature>
<evidence type="ECO:0000313" key="2">
    <source>
        <dbReference type="EMBL" id="MFC3689960.1"/>
    </source>
</evidence>